<dbReference type="GeneID" id="63853016"/>
<dbReference type="Pfam" id="PF05637">
    <property type="entry name" value="Glyco_transf_34"/>
    <property type="match status" value="1"/>
</dbReference>
<evidence type="ECO:0000256" key="1">
    <source>
        <dbReference type="ARBA" id="ARBA00005664"/>
    </source>
</evidence>
<feature type="signal peptide" evidence="4">
    <location>
        <begin position="1"/>
        <end position="28"/>
    </location>
</feature>
<protein>
    <submittedName>
        <fullName evidence="5">Glycosyltransferase family 34 protein</fullName>
    </submittedName>
</protein>
<evidence type="ECO:0000313" key="5">
    <source>
        <dbReference type="EMBL" id="KAF1840597.1"/>
    </source>
</evidence>
<dbReference type="GO" id="GO:0000139">
    <property type="term" value="C:Golgi membrane"/>
    <property type="evidence" value="ECO:0007669"/>
    <property type="project" value="TreeGrafter"/>
</dbReference>
<evidence type="ECO:0000256" key="3">
    <source>
        <dbReference type="ARBA" id="ARBA00022679"/>
    </source>
</evidence>
<feature type="chain" id="PRO_5040373889" evidence="4">
    <location>
        <begin position="29"/>
        <end position="278"/>
    </location>
</feature>
<sequence length="278" mass="32585">MLIRSLRRIPPSLLLLLVFLAFFGWQLSQGPNHDAPEAPRAEVGKKSPRIAVLTFITQQRSYVYLSVKNKDHYARRHGYDLFVDYESHTERAVVYWKFNMAEKVIKSGKYDWIWWLDFDTLITNTDIKVTDIIEEELRNATNPNDIDYIVTHDCNGFNGGSFLIRGHERSLKFMYDAWALDDDAKAKGENLNEQDALFKLMKEDEAGAHRVHKMPQWKLNAFPEEISCFDELRKPWEHGMFVLHFAGAWAHVKGEDPTGYLMKKYEGDIIWGDWKDFY</sequence>
<dbReference type="OrthoDB" id="205108at2759"/>
<comment type="similarity">
    <text evidence="1">Belongs to the glycosyltransferase 34 family.</text>
</comment>
<dbReference type="RefSeq" id="XP_040783160.1">
    <property type="nucleotide sequence ID" value="XM_040935765.1"/>
</dbReference>
<dbReference type="InterPro" id="IPR008630">
    <property type="entry name" value="Glyco_trans_34"/>
</dbReference>
<dbReference type="InterPro" id="IPR029044">
    <property type="entry name" value="Nucleotide-diphossugar_trans"/>
</dbReference>
<dbReference type="GO" id="GO:0006487">
    <property type="term" value="P:protein N-linked glycosylation"/>
    <property type="evidence" value="ECO:0007669"/>
    <property type="project" value="TreeGrafter"/>
</dbReference>
<comment type="caution">
    <text evidence="5">The sequence shown here is derived from an EMBL/GenBank/DDBJ whole genome shotgun (WGS) entry which is preliminary data.</text>
</comment>
<dbReference type="GO" id="GO:0016757">
    <property type="term" value="F:glycosyltransferase activity"/>
    <property type="evidence" value="ECO:0007669"/>
    <property type="project" value="UniProtKB-KW"/>
</dbReference>
<dbReference type="Gene3D" id="3.90.550.10">
    <property type="entry name" value="Spore Coat Polysaccharide Biosynthesis Protein SpsA, Chain A"/>
    <property type="match status" value="1"/>
</dbReference>
<proteinExistence type="inferred from homology"/>
<keyword evidence="3" id="KW-0808">Transferase</keyword>
<organism evidence="5 6">
    <name type="scientific">Cucurbitaria berberidis CBS 394.84</name>
    <dbReference type="NCBI Taxonomy" id="1168544"/>
    <lineage>
        <taxon>Eukaryota</taxon>
        <taxon>Fungi</taxon>
        <taxon>Dikarya</taxon>
        <taxon>Ascomycota</taxon>
        <taxon>Pezizomycotina</taxon>
        <taxon>Dothideomycetes</taxon>
        <taxon>Pleosporomycetidae</taxon>
        <taxon>Pleosporales</taxon>
        <taxon>Pleosporineae</taxon>
        <taxon>Cucurbitariaceae</taxon>
        <taxon>Cucurbitaria</taxon>
    </lineage>
</organism>
<dbReference type="Proteomes" id="UP000800039">
    <property type="component" value="Unassembled WGS sequence"/>
</dbReference>
<dbReference type="AlphaFoldDB" id="A0A9P4G7Z7"/>
<evidence type="ECO:0000313" key="6">
    <source>
        <dbReference type="Proteomes" id="UP000800039"/>
    </source>
</evidence>
<keyword evidence="4" id="KW-0732">Signal</keyword>
<keyword evidence="6" id="KW-1185">Reference proteome</keyword>
<dbReference type="EMBL" id="ML976620">
    <property type="protein sequence ID" value="KAF1840597.1"/>
    <property type="molecule type" value="Genomic_DNA"/>
</dbReference>
<accession>A0A9P4G7Z7</accession>
<evidence type="ECO:0000256" key="4">
    <source>
        <dbReference type="SAM" id="SignalP"/>
    </source>
</evidence>
<evidence type="ECO:0000256" key="2">
    <source>
        <dbReference type="ARBA" id="ARBA00022676"/>
    </source>
</evidence>
<gene>
    <name evidence="5" type="ORF">K460DRAFT_390088</name>
</gene>
<dbReference type="PANTHER" id="PTHR31306:SF5">
    <property type="entry name" value="ALPHA-1,6-MANNOSYLTRANSFERASE MNN10-RELATED"/>
    <property type="match status" value="1"/>
</dbReference>
<reference evidence="5" key="1">
    <citation type="submission" date="2020-01" db="EMBL/GenBank/DDBJ databases">
        <authorList>
            <consortium name="DOE Joint Genome Institute"/>
            <person name="Haridas S."/>
            <person name="Albert R."/>
            <person name="Binder M."/>
            <person name="Bloem J."/>
            <person name="Labutti K."/>
            <person name="Salamov A."/>
            <person name="Andreopoulos B."/>
            <person name="Baker S.E."/>
            <person name="Barry K."/>
            <person name="Bills G."/>
            <person name="Bluhm B.H."/>
            <person name="Cannon C."/>
            <person name="Castanera R."/>
            <person name="Culley D.E."/>
            <person name="Daum C."/>
            <person name="Ezra D."/>
            <person name="Gonzalez J.B."/>
            <person name="Henrissat B."/>
            <person name="Kuo A."/>
            <person name="Liang C."/>
            <person name="Lipzen A."/>
            <person name="Lutzoni F."/>
            <person name="Magnuson J."/>
            <person name="Mondo S."/>
            <person name="Nolan M."/>
            <person name="Ohm R."/>
            <person name="Pangilinan J."/>
            <person name="Park H.-J."/>
            <person name="Ramirez L."/>
            <person name="Alfaro M."/>
            <person name="Sun H."/>
            <person name="Tritt A."/>
            <person name="Yoshinaga Y."/>
            <person name="Zwiers L.-H."/>
            <person name="Turgeon B.G."/>
            <person name="Goodwin S.B."/>
            <person name="Spatafora J.W."/>
            <person name="Crous P.W."/>
            <person name="Grigoriev I.V."/>
        </authorList>
    </citation>
    <scope>NUCLEOTIDE SEQUENCE</scope>
    <source>
        <strain evidence="5">CBS 394.84</strain>
    </source>
</reference>
<keyword evidence="2" id="KW-0328">Glycosyltransferase</keyword>
<dbReference type="PANTHER" id="PTHR31306">
    <property type="entry name" value="ALPHA-1,6-MANNOSYLTRANSFERASE MNN11-RELATED"/>
    <property type="match status" value="1"/>
</dbReference>
<name>A0A9P4G7Z7_9PLEO</name>